<sequence>MPVSNLLPSDDTFIASSYPTTVFGSYPLLYVGGYVAPGDNYRTLLKFDLFVIPQGSDILEAILKLYIFRKDVPGPEVISVYLNQSDFNQNTVTYLNAPAVTPTGITKTVNDADVNNFISIDITPLAQQWYTNPAANNGITIIGPENTNSLVGSYSTNLSDSSLYPFLQVTYQEGSNTSDMINEVTQSGDYIINESNTLLLDQRILGTFSVENTGFTNGLAVLQILNGSSIWVDEKSAEVSPGQTKVLSTTASRLDERISIVGIIDPIISGAVGDTLNANDNLFNPNNVPLTFSSDNPDFPVDPNTGVISINNSGSAVITVITKNIEGPSISFTVIAIESNSVYNQTQGTFYTSIQQAINAANPGDVIQVGPGNYPENVTIDRRIILNGSGSDVGGTIINPASGVGISISNGGLNSTNRLVISDLLVTGASQGISTIGNNQPSFITLSNVSLLNNLNNGFSINISSSFPRMNDLIITGSNFSNNVTAGFRVPTYAQVSNLTIRSSMFNGNAFGILVFSGTAIFNNINISNSTFNNNTTKGMYYEALSNAFLTNNTIDSSGTVGSFAAGIDINLKHGNYQNINLINNMVTNSGNGDPVNGAAAVIKGRDDGTNNGTLTDVTVSGGTYSNAPVGIRFGETGQNNNYPTDTIVTGATIENNEIGLQNVTTVTITQNNNTFINNGINIVGNFN</sequence>
<dbReference type="InterPro" id="IPR012334">
    <property type="entry name" value="Pectin_lyas_fold"/>
</dbReference>
<comment type="caution">
    <text evidence="1">The sequence shown here is derived from an EMBL/GenBank/DDBJ whole genome shotgun (WGS) entry which is preliminary data.</text>
</comment>
<dbReference type="Gene3D" id="2.160.20.10">
    <property type="entry name" value="Single-stranded right-handed beta-helix, Pectin lyase-like"/>
    <property type="match status" value="1"/>
</dbReference>
<name>A0ABW3PQV7_9BACL</name>
<dbReference type="RefSeq" id="WP_251581596.1">
    <property type="nucleotide sequence ID" value="NZ_JBHTKX010000001.1"/>
</dbReference>
<dbReference type="SMART" id="SM00710">
    <property type="entry name" value="PbH1"/>
    <property type="match status" value="8"/>
</dbReference>
<accession>A0ABW3PQV7</accession>
<keyword evidence="2" id="KW-1185">Reference proteome</keyword>
<dbReference type="NCBIfam" id="NF033679">
    <property type="entry name" value="DNRLRE_dom"/>
    <property type="match status" value="1"/>
</dbReference>
<proteinExistence type="predicted"/>
<dbReference type="Gene3D" id="2.60.120.970">
    <property type="match status" value="1"/>
</dbReference>
<dbReference type="InterPro" id="IPR006626">
    <property type="entry name" value="PbH1"/>
</dbReference>
<organism evidence="1 2">
    <name type="scientific">Paenibacillus provencensis</name>
    <dbReference type="NCBI Taxonomy" id="441151"/>
    <lineage>
        <taxon>Bacteria</taxon>
        <taxon>Bacillati</taxon>
        <taxon>Bacillota</taxon>
        <taxon>Bacilli</taxon>
        <taxon>Bacillales</taxon>
        <taxon>Paenibacillaceae</taxon>
        <taxon>Paenibacillus</taxon>
    </lineage>
</organism>
<dbReference type="Proteomes" id="UP001597169">
    <property type="component" value="Unassembled WGS sequence"/>
</dbReference>
<evidence type="ECO:0000313" key="2">
    <source>
        <dbReference type="Proteomes" id="UP001597169"/>
    </source>
</evidence>
<protein>
    <submittedName>
        <fullName evidence="1">DNRLRE domain-containing protein</fullName>
    </submittedName>
</protein>
<reference evidence="2" key="1">
    <citation type="journal article" date="2019" name="Int. J. Syst. Evol. Microbiol.">
        <title>The Global Catalogue of Microorganisms (GCM) 10K type strain sequencing project: providing services to taxonomists for standard genome sequencing and annotation.</title>
        <authorList>
            <consortium name="The Broad Institute Genomics Platform"/>
            <consortium name="The Broad Institute Genome Sequencing Center for Infectious Disease"/>
            <person name="Wu L."/>
            <person name="Ma J."/>
        </authorList>
    </citation>
    <scope>NUCLEOTIDE SEQUENCE [LARGE SCALE GENOMIC DNA]</scope>
    <source>
        <strain evidence="2">CCUG 53519</strain>
    </source>
</reference>
<evidence type="ECO:0000313" key="1">
    <source>
        <dbReference type="EMBL" id="MFD1127822.1"/>
    </source>
</evidence>
<dbReference type="EMBL" id="JBHTKX010000001">
    <property type="protein sequence ID" value="MFD1127822.1"/>
    <property type="molecule type" value="Genomic_DNA"/>
</dbReference>
<dbReference type="SUPFAM" id="SSF51126">
    <property type="entry name" value="Pectin lyase-like"/>
    <property type="match status" value="1"/>
</dbReference>
<dbReference type="InterPro" id="IPR011050">
    <property type="entry name" value="Pectin_lyase_fold/virulence"/>
</dbReference>
<gene>
    <name evidence="1" type="ORF">ACFQ3J_06515</name>
</gene>